<keyword evidence="2 4" id="KW-0143">Chaperone</keyword>
<dbReference type="CDD" id="cd06257">
    <property type="entry name" value="DnaJ"/>
    <property type="match status" value="1"/>
</dbReference>
<dbReference type="InterPro" id="IPR001623">
    <property type="entry name" value="DnaJ_domain"/>
</dbReference>
<comment type="function">
    <text evidence="3 4">Co-chaperone involved in the maturation of iron-sulfur cluster-containing proteins. Seems to help targeting proteins to be folded toward HscA.</text>
</comment>
<dbReference type="InterPro" id="IPR009073">
    <property type="entry name" value="HscB_oligo_C"/>
</dbReference>
<evidence type="ECO:0000256" key="2">
    <source>
        <dbReference type="ARBA" id="ARBA00023186"/>
    </source>
</evidence>
<evidence type="ECO:0000256" key="4">
    <source>
        <dbReference type="HAMAP-Rule" id="MF_00682"/>
    </source>
</evidence>
<dbReference type="Gene3D" id="1.20.1280.20">
    <property type="entry name" value="HscB, C-terminal domain"/>
    <property type="match status" value="1"/>
</dbReference>
<dbReference type="PROSITE" id="PS50076">
    <property type="entry name" value="DNAJ_2"/>
    <property type="match status" value="1"/>
</dbReference>
<dbReference type="InterPro" id="IPR036869">
    <property type="entry name" value="J_dom_sf"/>
</dbReference>
<keyword evidence="7" id="KW-1185">Reference proteome</keyword>
<protein>
    <recommendedName>
        <fullName evidence="4">Co-chaperone protein HscB homolog</fullName>
    </recommendedName>
</protein>
<dbReference type="SUPFAM" id="SSF47144">
    <property type="entry name" value="HSC20 (HSCB), C-terminal oligomerisation domain"/>
    <property type="match status" value="1"/>
</dbReference>
<comment type="similarity">
    <text evidence="1 4">Belongs to the HscB family.</text>
</comment>
<evidence type="ECO:0000259" key="5">
    <source>
        <dbReference type="PROSITE" id="PS50076"/>
    </source>
</evidence>
<evidence type="ECO:0000313" key="7">
    <source>
        <dbReference type="Proteomes" id="UP000651977"/>
    </source>
</evidence>
<dbReference type="NCBIfam" id="NF003449">
    <property type="entry name" value="PRK05014.1"/>
    <property type="match status" value="1"/>
</dbReference>
<accession>A0ABQ1I127</accession>
<dbReference type="Proteomes" id="UP000651977">
    <property type="component" value="Unassembled WGS sequence"/>
</dbReference>
<gene>
    <name evidence="4 6" type="primary">hscB</name>
    <name evidence="6" type="ORF">GCM10007414_13000</name>
</gene>
<evidence type="ECO:0000256" key="3">
    <source>
        <dbReference type="ARBA" id="ARBA00025596"/>
    </source>
</evidence>
<name>A0ABQ1I127_9ALTE</name>
<dbReference type="Gene3D" id="1.10.287.110">
    <property type="entry name" value="DnaJ domain"/>
    <property type="match status" value="1"/>
</dbReference>
<evidence type="ECO:0000313" key="6">
    <source>
        <dbReference type="EMBL" id="GGB01216.1"/>
    </source>
</evidence>
<dbReference type="PANTHER" id="PTHR14021:SF15">
    <property type="entry name" value="IRON-SULFUR CLUSTER CO-CHAPERONE PROTEIN HSCB"/>
    <property type="match status" value="1"/>
</dbReference>
<dbReference type="Pfam" id="PF07743">
    <property type="entry name" value="HSCB_C"/>
    <property type="match status" value="1"/>
</dbReference>
<feature type="domain" description="J" evidence="5">
    <location>
        <begin position="6"/>
        <end position="78"/>
    </location>
</feature>
<evidence type="ECO:0000256" key="1">
    <source>
        <dbReference type="ARBA" id="ARBA00010476"/>
    </source>
</evidence>
<reference evidence="7" key="1">
    <citation type="journal article" date="2019" name="Int. J. Syst. Evol. Microbiol.">
        <title>The Global Catalogue of Microorganisms (GCM) 10K type strain sequencing project: providing services to taxonomists for standard genome sequencing and annotation.</title>
        <authorList>
            <consortium name="The Broad Institute Genomics Platform"/>
            <consortium name="The Broad Institute Genome Sequencing Center for Infectious Disease"/>
            <person name="Wu L."/>
            <person name="Ma J."/>
        </authorList>
    </citation>
    <scope>NUCLEOTIDE SEQUENCE [LARGE SCALE GENOMIC DNA]</scope>
    <source>
        <strain evidence="7">CGMCC 1.10131</strain>
    </source>
</reference>
<dbReference type="InterPro" id="IPR036386">
    <property type="entry name" value="HscB_C_sf"/>
</dbReference>
<dbReference type="PANTHER" id="PTHR14021">
    <property type="entry name" value="IRON-SULFUR CLUSTER CO-CHAPERONE PROTEIN HSCB"/>
    <property type="match status" value="1"/>
</dbReference>
<dbReference type="EMBL" id="BMDY01000006">
    <property type="protein sequence ID" value="GGB01216.1"/>
    <property type="molecule type" value="Genomic_DNA"/>
</dbReference>
<dbReference type="NCBIfam" id="TIGR00714">
    <property type="entry name" value="hscB"/>
    <property type="match status" value="1"/>
</dbReference>
<organism evidence="6 7">
    <name type="scientific">Agarivorans gilvus</name>
    <dbReference type="NCBI Taxonomy" id="680279"/>
    <lineage>
        <taxon>Bacteria</taxon>
        <taxon>Pseudomonadati</taxon>
        <taxon>Pseudomonadota</taxon>
        <taxon>Gammaproteobacteria</taxon>
        <taxon>Alteromonadales</taxon>
        <taxon>Alteromonadaceae</taxon>
        <taxon>Agarivorans</taxon>
    </lineage>
</organism>
<dbReference type="SMART" id="SM00271">
    <property type="entry name" value="DnaJ"/>
    <property type="match status" value="1"/>
</dbReference>
<dbReference type="HAMAP" id="MF_00682">
    <property type="entry name" value="HscB"/>
    <property type="match status" value="1"/>
</dbReference>
<comment type="subunit">
    <text evidence="4">Interacts with HscA and stimulates its ATPase activity.</text>
</comment>
<dbReference type="Pfam" id="PF00226">
    <property type="entry name" value="DnaJ"/>
    <property type="match status" value="1"/>
</dbReference>
<comment type="caution">
    <text evidence="6">The sequence shown here is derived from an EMBL/GenBank/DDBJ whole genome shotgun (WGS) entry which is preliminary data.</text>
</comment>
<dbReference type="SUPFAM" id="SSF46565">
    <property type="entry name" value="Chaperone J-domain"/>
    <property type="match status" value="1"/>
</dbReference>
<dbReference type="InterPro" id="IPR004640">
    <property type="entry name" value="HscB"/>
</dbReference>
<proteinExistence type="inferred from homology"/>
<sequence length="176" mass="20430">MEYAMNYFELFSLSPSFQLDLQGLAQSYRELQQQYHPDNFAADNQDNQAAVMQKAAQINDAYQTLKDPLARAQYLLRLQGIDLSGEQQTINDIDFLMSQMALREQLAEIENAADPEQAIDDFSTLLKQQRSDLSSSFEKAYNEQNFDLAADHVRKLKFYARLQQQLQQLEEKILDY</sequence>